<reference evidence="2" key="2">
    <citation type="submission" date="2021-04" db="EMBL/GenBank/DDBJ databases">
        <authorList>
            <person name="Gilroy R."/>
        </authorList>
    </citation>
    <scope>NUCLEOTIDE SEQUENCE</scope>
    <source>
        <strain evidence="2">CHK198-12963</strain>
    </source>
</reference>
<protein>
    <submittedName>
        <fullName evidence="2">Uncharacterized protein</fullName>
    </submittedName>
</protein>
<dbReference type="EMBL" id="DWWB01000079">
    <property type="protein sequence ID" value="HJC67704.1"/>
    <property type="molecule type" value="Genomic_DNA"/>
</dbReference>
<evidence type="ECO:0000313" key="3">
    <source>
        <dbReference type="Proteomes" id="UP000823863"/>
    </source>
</evidence>
<evidence type="ECO:0000256" key="1">
    <source>
        <dbReference type="SAM" id="SignalP"/>
    </source>
</evidence>
<comment type="caution">
    <text evidence="2">The sequence shown here is derived from an EMBL/GenBank/DDBJ whole genome shotgun (WGS) entry which is preliminary data.</text>
</comment>
<sequence>MHRKLFGILMLAACLTFGTGITVMAHPACGYSAEWGCHENVSGHCHGRRHHGYRHNTDTCPYCDGQYSQACPYRS</sequence>
<proteinExistence type="predicted"/>
<feature type="chain" id="PRO_5039117484" evidence="1">
    <location>
        <begin position="26"/>
        <end position="75"/>
    </location>
</feature>
<dbReference type="Proteomes" id="UP000823863">
    <property type="component" value="Unassembled WGS sequence"/>
</dbReference>
<name>A0A9D2TF75_9FIRM</name>
<gene>
    <name evidence="2" type="ORF">H9931_13510</name>
</gene>
<evidence type="ECO:0000313" key="2">
    <source>
        <dbReference type="EMBL" id="HJC67704.1"/>
    </source>
</evidence>
<keyword evidence="1" id="KW-0732">Signal</keyword>
<accession>A0A9D2TF75</accession>
<feature type="signal peptide" evidence="1">
    <location>
        <begin position="1"/>
        <end position="25"/>
    </location>
</feature>
<reference evidence="2" key="1">
    <citation type="journal article" date="2021" name="PeerJ">
        <title>Extensive microbial diversity within the chicken gut microbiome revealed by metagenomics and culture.</title>
        <authorList>
            <person name="Gilroy R."/>
            <person name="Ravi A."/>
            <person name="Getino M."/>
            <person name="Pursley I."/>
            <person name="Horton D.L."/>
            <person name="Alikhan N.F."/>
            <person name="Baker D."/>
            <person name="Gharbi K."/>
            <person name="Hall N."/>
            <person name="Watson M."/>
            <person name="Adriaenssens E.M."/>
            <person name="Foster-Nyarko E."/>
            <person name="Jarju S."/>
            <person name="Secka A."/>
            <person name="Antonio M."/>
            <person name="Oren A."/>
            <person name="Chaudhuri R.R."/>
            <person name="La Ragione R."/>
            <person name="Hildebrand F."/>
            <person name="Pallen M.J."/>
        </authorList>
    </citation>
    <scope>NUCLEOTIDE SEQUENCE</scope>
    <source>
        <strain evidence="2">CHK198-12963</strain>
    </source>
</reference>
<organism evidence="2 3">
    <name type="scientific">Candidatus Enterocloster excrementigallinarum</name>
    <dbReference type="NCBI Taxonomy" id="2838558"/>
    <lineage>
        <taxon>Bacteria</taxon>
        <taxon>Bacillati</taxon>
        <taxon>Bacillota</taxon>
        <taxon>Clostridia</taxon>
        <taxon>Lachnospirales</taxon>
        <taxon>Lachnospiraceae</taxon>
        <taxon>Enterocloster</taxon>
    </lineage>
</organism>
<dbReference type="AlphaFoldDB" id="A0A9D2TF75"/>